<comment type="caution">
    <text evidence="3">The sequence shown here is derived from an EMBL/GenBank/DDBJ whole genome shotgun (WGS) entry which is preliminary data.</text>
</comment>
<accession>A0A2X0J024</accession>
<dbReference type="EMBL" id="QKYN01000212">
    <property type="protein sequence ID" value="RAG80628.1"/>
    <property type="molecule type" value="Genomic_DNA"/>
</dbReference>
<keyword evidence="2" id="KW-1133">Transmembrane helix</keyword>
<feature type="region of interest" description="Disordered" evidence="1">
    <location>
        <begin position="40"/>
        <end position="77"/>
    </location>
</feature>
<organism evidence="3 4">
    <name type="scientific">Streptacidiphilus pinicola</name>
    <dbReference type="NCBI Taxonomy" id="2219663"/>
    <lineage>
        <taxon>Bacteria</taxon>
        <taxon>Bacillati</taxon>
        <taxon>Actinomycetota</taxon>
        <taxon>Actinomycetes</taxon>
        <taxon>Kitasatosporales</taxon>
        <taxon>Streptomycetaceae</taxon>
        <taxon>Streptacidiphilus</taxon>
    </lineage>
</organism>
<keyword evidence="2" id="KW-0472">Membrane</keyword>
<keyword evidence="2" id="KW-0812">Transmembrane</keyword>
<evidence type="ECO:0000313" key="4">
    <source>
        <dbReference type="Proteomes" id="UP000248889"/>
    </source>
</evidence>
<evidence type="ECO:0000313" key="3">
    <source>
        <dbReference type="EMBL" id="RAG80628.1"/>
    </source>
</evidence>
<evidence type="ECO:0000256" key="1">
    <source>
        <dbReference type="SAM" id="MobiDB-lite"/>
    </source>
</evidence>
<dbReference type="OrthoDB" id="3748887at2"/>
<dbReference type="Proteomes" id="UP000248889">
    <property type="component" value="Unassembled WGS sequence"/>
</dbReference>
<reference evidence="3 4" key="1">
    <citation type="submission" date="2018-06" db="EMBL/GenBank/DDBJ databases">
        <title>Streptacidiphilus pinicola sp. nov., isolated from pine grove soil.</title>
        <authorList>
            <person name="Roh S.G."/>
            <person name="Park S."/>
            <person name="Kim M.-K."/>
            <person name="Yun B.-R."/>
            <person name="Park J."/>
            <person name="Kim M.J."/>
            <person name="Kim Y.S."/>
            <person name="Kim S.B."/>
        </authorList>
    </citation>
    <scope>NUCLEOTIDE SEQUENCE [LARGE SCALE GENOMIC DNA]</scope>
    <source>
        <strain evidence="3 4">MMS16-CNU450</strain>
    </source>
</reference>
<evidence type="ECO:0000256" key="2">
    <source>
        <dbReference type="SAM" id="Phobius"/>
    </source>
</evidence>
<proteinExistence type="predicted"/>
<gene>
    <name evidence="3" type="ORF">DN069_37155</name>
</gene>
<protein>
    <submittedName>
        <fullName evidence="3">SHOCT domain-containing protein</fullName>
    </submittedName>
</protein>
<feature type="transmembrane region" description="Helical" evidence="2">
    <location>
        <begin position="16"/>
        <end position="36"/>
    </location>
</feature>
<keyword evidence="4" id="KW-1185">Reference proteome</keyword>
<dbReference type="AlphaFoldDB" id="A0A2X0J024"/>
<sequence length="106" mass="11624">MNTFLADGWHGGPGPWILLMPLFWIGAIVVVRRVLWRGRAFGGGPRGPRPTPPFAGPRGGSWGAPQQQGPAPSPLETLNRRYADGEIDEFEYRQRLDVLNGTDTTA</sequence>
<name>A0A2X0J024_9ACTN</name>